<gene>
    <name evidence="1" type="ORF">VH12019_00306</name>
</gene>
<reference evidence="1 2" key="1">
    <citation type="submission" date="2019-12" db="EMBL/GenBank/DDBJ databases">
        <authorList>
            <person name="Harris M."/>
            <person name="Ho T.C."/>
            <person name="Fruchtman H."/>
            <person name="Garin M."/>
            <person name="Kubatin V."/>
            <person name="Lu T."/>
            <person name="Xue L."/>
            <person name="Marr M.T."/>
        </authorList>
    </citation>
    <scope>NUCLEOTIDE SEQUENCE [LARGE SCALE GENOMIC DNA]</scope>
</reference>
<evidence type="ECO:0000313" key="1">
    <source>
        <dbReference type="EMBL" id="QHJ74225.1"/>
    </source>
</evidence>
<proteinExistence type="predicted"/>
<dbReference type="EMBL" id="MN794232">
    <property type="protein sequence ID" value="QHJ74225.1"/>
    <property type="molecule type" value="Genomic_DNA"/>
</dbReference>
<dbReference type="Proteomes" id="UP000464957">
    <property type="component" value="Segment"/>
</dbReference>
<sequence>MKNVMQQLADEYRNSDKNDPELHCDIFLLPINEDGGIDSEYIKETLSAVYAEIRRFTGMTLTEAREWFSKQQCETWFGESKIVNEKVYKSFYVRYDIPEDLLKPVFTSDWTQGPSATFEEAI</sequence>
<organism evidence="1 2">
    <name type="scientific">Vibrio phage VH1_2019</name>
    <dbReference type="NCBI Taxonomy" id="2686307"/>
    <lineage>
        <taxon>Viruses</taxon>
        <taxon>Duplodnaviria</taxon>
        <taxon>Heunggongvirae</taxon>
        <taxon>Uroviricota</taxon>
        <taxon>Caudoviricetes</taxon>
        <taxon>Pantevenvirales</taxon>
        <taxon>Straboviridae</taxon>
        <taxon>Schizotequatrovirus</taxon>
        <taxon>Schizotequatrovirus KVP40</taxon>
    </lineage>
</organism>
<accession>A0A6B9SSR8</accession>
<evidence type="ECO:0000313" key="2">
    <source>
        <dbReference type="Proteomes" id="UP000464957"/>
    </source>
</evidence>
<protein>
    <submittedName>
        <fullName evidence="1">Uncharacterized protein</fullName>
    </submittedName>
</protein>
<name>A0A6B9SSR8_9CAUD</name>